<dbReference type="PANTHER" id="PTHR16757">
    <property type="entry name" value="DENDRIN"/>
    <property type="match status" value="1"/>
</dbReference>
<dbReference type="Proteomes" id="UP001652741">
    <property type="component" value="Chromosome ssa12"/>
</dbReference>
<protein>
    <submittedName>
        <fullName evidence="3">Uncharacterized protein</fullName>
    </submittedName>
</protein>
<reference evidence="3" key="1">
    <citation type="submission" date="2025-08" db="UniProtKB">
        <authorList>
            <consortium name="RefSeq"/>
        </authorList>
    </citation>
    <scope>IDENTIFICATION</scope>
</reference>
<sequence>MEFWSGSQGQPPQYAKFGTVPGRHFAHAYQDKHQAADFQSYLCERQDRGREPSCWTVPGSRTGGVLQDYTNWTDQDLSPSAPHFPFALDSQPRQLHGLRDYQAQEKREREWLVGEAHRAAARERERECERRMQREGLQRRWEPCSPVRYRREPAKRSLSDTSYRELEAWAARYSHSLPRKRRLEAGLWGAQGPQESERVLEKDTWGNRGGTEHRASAIHLAGLPQPREWGQWERRDTQKTMSHCLSQPVIPDTTYPSDTKENETSYQKRVFSQPPGYIPPPPYNAPHNISPVMQHAEKYTTKKAVASVYAGWNQGASRHEYCTLPTPRKQDYSVLDFHRERGGGDKFTKEDWKQRTWSDPGGHRQQGHAVVGQWTGSSPHPQNIRSDSLSPLLQSPQQPQTSNICEMANLSATMERKVSLKKSRGGETIFCLVSRMGGAAGLSSSPEEPLKTLSLPLFTTSPLTTVSNTEVSGVSRGLEECGDINESHKLADEVDSAVPSLQHESSAPAQTPAYKRDSNFKPKLKGALEWMGSEQVAAHREELLRAIQSRPRLQGEDRDCQSLPSTTDSEVALPEGTQVGASSPVSRRKGMQTLAPVSVKYPLWREPSYMGRVKSDNPSPCYLKGTWKEGEPGKDLNDDRTGNSPDHGNHPLDVEVRRLEFKRDTESDGSSGLLVIDATCVVVRVEFIFPPKKEHVQYLCSPTPSDPAEPGLDPSSPIDLNPIHNQVKENTSPERSTDISAQVCPLLDSEEPVIDFKKLDVEEHVDKDQHTPSDIPFTEMHLPQQREETSQLPESLWLSPSPSIPDNKTLEERAERILGIPLLSSSVLDQTEEDESPQPNNDNNDSIEVLPMITLEESVSEASPEIGQAKDDISVTEAGVTLDAQSSPDIIVESKMEVREQTCDFSVQNSSDGLPDIQVMYSQKTDTTNVPPFKHCLQFSPEAGEIGDAVFSPPISQCLNPQQSYPDSPPHSPLNITSPSNSRSSSPSHHFLTLPSQFTSQSAPPESNTDPLCLPEEVLLSPSDISLPLHPDPPPSPSVPLSPSRSPSLSIPLSPSRSPPPSLSVPLPPSRSPPPSLSSPEILVKSFTHVLSSSTTPTTHREGPEYPKSLWDAVKCIRKHTAPDSENEEEEGGDLWDPESAGEDGAPLDEEFDLGMGNMLFQSSDNLRQGIIFSSGGSSLEVANDLEVQRDHKEEHILVTDEKCSEKEPSRPAEDDTHSCSSTDSHGSGDTVIMGAEGLSDSETETETDEETDCEAELVSEKPDTNVEHRVTEGEEWSCTVRPKSYVVVEEEREDERDGEVRDTDEPCQNEGYLSEIQATTQQIEDRDMVNCQKAGEGRSSEGEESRGLVNVTTSERFSGGVMGDEGQCGCVTVEGLEESANGQHHNNGETVYSSQCTEVVESVEEMCSSNVTSENIFLDDKSCDSSLMEESSQEDIPCQSSQ</sequence>
<accession>A0ABM3CNH0</accession>
<feature type="compositionally biased region" description="Low complexity" evidence="1">
    <location>
        <begin position="978"/>
        <end position="988"/>
    </location>
</feature>
<feature type="compositionally biased region" description="Polar residues" evidence="1">
    <location>
        <begin position="994"/>
        <end position="1010"/>
    </location>
</feature>
<gene>
    <name evidence="3" type="primary">LOC123725655</name>
</gene>
<feature type="compositionally biased region" description="Pro residues" evidence="1">
    <location>
        <begin position="1030"/>
        <end position="1040"/>
    </location>
</feature>
<feature type="region of interest" description="Disordered" evidence="1">
    <location>
        <begin position="1289"/>
        <end position="1312"/>
    </location>
</feature>
<feature type="region of interest" description="Disordered" evidence="1">
    <location>
        <begin position="620"/>
        <end position="653"/>
    </location>
</feature>
<feature type="compositionally biased region" description="Polar residues" evidence="1">
    <location>
        <begin position="837"/>
        <end position="846"/>
    </location>
</feature>
<evidence type="ECO:0000313" key="3">
    <source>
        <dbReference type="RefSeq" id="XP_045548084.1"/>
    </source>
</evidence>
<feature type="region of interest" description="Disordered" evidence="1">
    <location>
        <begin position="824"/>
        <end position="846"/>
    </location>
</feature>
<feature type="compositionally biased region" description="Polar residues" evidence="1">
    <location>
        <begin position="374"/>
        <end position="387"/>
    </location>
</feature>
<dbReference type="PANTHER" id="PTHR16757:SF1">
    <property type="entry name" value="DENDRIN"/>
    <property type="match status" value="1"/>
</dbReference>
<feature type="compositionally biased region" description="Acidic residues" evidence="1">
    <location>
        <begin position="1240"/>
        <end position="1258"/>
    </location>
</feature>
<feature type="region of interest" description="Disordered" evidence="1">
    <location>
        <begin position="1170"/>
        <end position="1277"/>
    </location>
</feature>
<keyword evidence="2" id="KW-1185">Reference proteome</keyword>
<feature type="region of interest" description="Disordered" evidence="1">
    <location>
        <begin position="1119"/>
        <end position="1153"/>
    </location>
</feature>
<feature type="compositionally biased region" description="Acidic residues" evidence="1">
    <location>
        <begin position="1289"/>
        <end position="1298"/>
    </location>
</feature>
<feature type="region of interest" description="Disordered" evidence="1">
    <location>
        <begin position="703"/>
        <end position="739"/>
    </location>
</feature>
<feature type="compositionally biased region" description="Low complexity" evidence="1">
    <location>
        <begin position="1019"/>
        <end position="1029"/>
    </location>
</feature>
<evidence type="ECO:0000313" key="2">
    <source>
        <dbReference type="Proteomes" id="UP001652741"/>
    </source>
</evidence>
<dbReference type="RefSeq" id="XP_045548084.1">
    <property type="nucleotide sequence ID" value="XM_045692128.1"/>
</dbReference>
<feature type="region of interest" description="Disordered" evidence="1">
    <location>
        <begin position="345"/>
        <end position="399"/>
    </location>
</feature>
<proteinExistence type="predicted"/>
<feature type="compositionally biased region" description="Low complexity" evidence="1">
    <location>
        <begin position="1219"/>
        <end position="1231"/>
    </location>
</feature>
<feature type="compositionally biased region" description="Low complexity" evidence="1">
    <location>
        <begin position="790"/>
        <end position="801"/>
    </location>
</feature>
<feature type="region of interest" description="Disordered" evidence="1">
    <location>
        <begin position="499"/>
        <end position="518"/>
    </location>
</feature>
<feature type="region of interest" description="Disordered" evidence="1">
    <location>
        <begin position="548"/>
        <end position="589"/>
    </location>
</feature>
<dbReference type="GeneID" id="123725655"/>
<feature type="compositionally biased region" description="Basic and acidic residues" evidence="1">
    <location>
        <begin position="1187"/>
        <end position="1218"/>
    </location>
</feature>
<evidence type="ECO:0000256" key="1">
    <source>
        <dbReference type="SAM" id="MobiDB-lite"/>
    </source>
</evidence>
<feature type="region of interest" description="Disordered" evidence="1">
    <location>
        <begin position="784"/>
        <end position="807"/>
    </location>
</feature>
<feature type="compositionally biased region" description="Pro residues" evidence="1">
    <location>
        <begin position="1057"/>
        <end position="1077"/>
    </location>
</feature>
<feature type="compositionally biased region" description="Basic and acidic residues" evidence="1">
    <location>
        <begin position="626"/>
        <end position="653"/>
    </location>
</feature>
<feature type="region of interest" description="Disordered" evidence="1">
    <location>
        <begin position="950"/>
        <end position="1080"/>
    </location>
</feature>
<feature type="compositionally biased region" description="Basic and acidic residues" evidence="1">
    <location>
        <begin position="345"/>
        <end position="356"/>
    </location>
</feature>
<feature type="compositionally biased region" description="Acidic residues" evidence="1">
    <location>
        <begin position="1125"/>
        <end position="1153"/>
    </location>
</feature>
<feature type="compositionally biased region" description="Basic and acidic residues" evidence="1">
    <location>
        <begin position="1259"/>
        <end position="1273"/>
    </location>
</feature>
<feature type="compositionally biased region" description="Low complexity" evidence="1">
    <location>
        <begin position="388"/>
        <end position="399"/>
    </location>
</feature>
<name>A0ABM3CNH0_SALSA</name>
<dbReference type="InterPro" id="IPR026500">
    <property type="entry name" value="Dendrin"/>
</dbReference>
<organism evidence="2 3">
    <name type="scientific">Salmo salar</name>
    <name type="common">Atlantic salmon</name>
    <dbReference type="NCBI Taxonomy" id="8030"/>
    <lineage>
        <taxon>Eukaryota</taxon>
        <taxon>Metazoa</taxon>
        <taxon>Chordata</taxon>
        <taxon>Craniata</taxon>
        <taxon>Vertebrata</taxon>
        <taxon>Euteleostomi</taxon>
        <taxon>Actinopterygii</taxon>
        <taxon>Neopterygii</taxon>
        <taxon>Teleostei</taxon>
        <taxon>Protacanthopterygii</taxon>
        <taxon>Salmoniformes</taxon>
        <taxon>Salmonidae</taxon>
        <taxon>Salmoninae</taxon>
        <taxon>Salmo</taxon>
    </lineage>
</organism>
<feature type="compositionally biased region" description="Low complexity" evidence="1">
    <location>
        <begin position="1041"/>
        <end position="1056"/>
    </location>
</feature>
<feature type="compositionally biased region" description="Polar residues" evidence="1">
    <location>
        <begin position="954"/>
        <end position="966"/>
    </location>
</feature>